<accession>A0ABV0MMV6</accession>
<evidence type="ECO:0000313" key="1">
    <source>
        <dbReference type="EMBL" id="MEQ2160446.1"/>
    </source>
</evidence>
<organism evidence="1 2">
    <name type="scientific">Goodea atripinnis</name>
    <dbReference type="NCBI Taxonomy" id="208336"/>
    <lineage>
        <taxon>Eukaryota</taxon>
        <taxon>Metazoa</taxon>
        <taxon>Chordata</taxon>
        <taxon>Craniata</taxon>
        <taxon>Vertebrata</taxon>
        <taxon>Euteleostomi</taxon>
        <taxon>Actinopterygii</taxon>
        <taxon>Neopterygii</taxon>
        <taxon>Teleostei</taxon>
        <taxon>Neoteleostei</taxon>
        <taxon>Acanthomorphata</taxon>
        <taxon>Ovalentaria</taxon>
        <taxon>Atherinomorphae</taxon>
        <taxon>Cyprinodontiformes</taxon>
        <taxon>Goodeidae</taxon>
        <taxon>Goodea</taxon>
    </lineage>
</organism>
<sequence length="242" mass="27309">MNFSEKDNDFKQVRTFKGGGTRHVSVDRYTTVRDIQEMAQCLFFPNGQYKSLKLTDHVCSICDFSLNEVDQECAETEVITIDLSHQESHVIQLDEDIFDMQMLGVHSQDEGSERGINVVEVKNNENLEMESSVIEQQEDQDEGVTDVISVAQEVENQFNTSTDDEVTVGASLGDSFAMDDTLPWEGPKPKFVVVLRKSNCFVDLLAAFTDPEMMNKEVFIKRKLLNGKLEEGEGSGVFRDCL</sequence>
<evidence type="ECO:0000313" key="2">
    <source>
        <dbReference type="Proteomes" id="UP001476798"/>
    </source>
</evidence>
<reference evidence="1 2" key="1">
    <citation type="submission" date="2021-06" db="EMBL/GenBank/DDBJ databases">
        <authorList>
            <person name="Palmer J.M."/>
        </authorList>
    </citation>
    <scope>NUCLEOTIDE SEQUENCE [LARGE SCALE GENOMIC DNA]</scope>
    <source>
        <strain evidence="1 2">GA_2019</strain>
        <tissue evidence="1">Muscle</tissue>
    </source>
</reference>
<gene>
    <name evidence="1" type="ORF">GOODEAATRI_033823</name>
</gene>
<protein>
    <submittedName>
        <fullName evidence="1">Uncharacterized protein</fullName>
    </submittedName>
</protein>
<keyword evidence="2" id="KW-1185">Reference proteome</keyword>
<dbReference type="Proteomes" id="UP001476798">
    <property type="component" value="Unassembled WGS sequence"/>
</dbReference>
<dbReference type="EMBL" id="JAHRIO010007494">
    <property type="protein sequence ID" value="MEQ2160446.1"/>
    <property type="molecule type" value="Genomic_DNA"/>
</dbReference>
<proteinExistence type="predicted"/>
<name>A0ABV0MMV6_9TELE</name>
<comment type="caution">
    <text evidence="1">The sequence shown here is derived from an EMBL/GenBank/DDBJ whole genome shotgun (WGS) entry which is preliminary data.</text>
</comment>